<dbReference type="SMART" id="SM00295">
    <property type="entry name" value="B41"/>
    <property type="match status" value="1"/>
</dbReference>
<keyword evidence="8 14" id="KW-0067">ATP-binding</keyword>
<dbReference type="CDD" id="cd09921">
    <property type="entry name" value="SH2_Jak_family"/>
    <property type="match status" value="1"/>
</dbReference>
<feature type="compositionally biased region" description="Low complexity" evidence="15">
    <location>
        <begin position="1228"/>
        <end position="1243"/>
    </location>
</feature>
<evidence type="ECO:0000256" key="6">
    <source>
        <dbReference type="ARBA" id="ARBA00022741"/>
    </source>
</evidence>
<keyword evidence="4" id="KW-0808">Transferase</keyword>
<keyword evidence="9" id="KW-0727">SH2 domain</keyword>
<dbReference type="InterPro" id="IPR020635">
    <property type="entry name" value="Tyr_kinase_cat_dom"/>
</dbReference>
<dbReference type="GO" id="GO:0005126">
    <property type="term" value="F:cytokine receptor binding"/>
    <property type="evidence" value="ECO:0007669"/>
    <property type="project" value="TreeGrafter"/>
</dbReference>
<accession>A0A6P8WXY0</accession>
<evidence type="ECO:0000313" key="18">
    <source>
        <dbReference type="Proteomes" id="UP000515160"/>
    </source>
</evidence>
<dbReference type="AlphaFoldDB" id="A0A6P8WXY0"/>
<dbReference type="Pfam" id="PF18377">
    <property type="entry name" value="FERM_F2"/>
    <property type="match status" value="1"/>
</dbReference>
<dbReference type="InterPro" id="IPR000980">
    <property type="entry name" value="SH2"/>
</dbReference>
<keyword evidence="10" id="KW-0472">Membrane</keyword>
<dbReference type="RefSeq" id="XP_034106514.1">
    <property type="nucleotide sequence ID" value="XM_034250623.2"/>
</dbReference>
<dbReference type="InterPro" id="IPR051286">
    <property type="entry name" value="JAK"/>
</dbReference>
<dbReference type="GO" id="GO:0009887">
    <property type="term" value="P:animal organ morphogenesis"/>
    <property type="evidence" value="ECO:0007669"/>
    <property type="project" value="UniProtKB-ARBA"/>
</dbReference>
<dbReference type="SUPFAM" id="SSF55550">
    <property type="entry name" value="SH2 domain"/>
    <property type="match status" value="1"/>
</dbReference>
<dbReference type="Pfam" id="PF07714">
    <property type="entry name" value="PK_Tyr_Ser-Thr"/>
    <property type="match status" value="2"/>
</dbReference>
<evidence type="ECO:0000313" key="19">
    <source>
        <dbReference type="RefSeq" id="XP_034106514.1"/>
    </source>
</evidence>
<dbReference type="PROSITE" id="PS00107">
    <property type="entry name" value="PROTEIN_KINASE_ATP"/>
    <property type="match status" value="1"/>
</dbReference>
<keyword evidence="5" id="KW-0677">Repeat</keyword>
<dbReference type="GO" id="GO:0004715">
    <property type="term" value="F:non-membrane spanning protein tyrosine kinase activity"/>
    <property type="evidence" value="ECO:0007669"/>
    <property type="project" value="UniProtKB-EC"/>
</dbReference>
<dbReference type="GO" id="GO:0071944">
    <property type="term" value="C:cell periphery"/>
    <property type="evidence" value="ECO:0007669"/>
    <property type="project" value="UniProtKB-ARBA"/>
</dbReference>
<evidence type="ECO:0000256" key="3">
    <source>
        <dbReference type="ARBA" id="ARBA00022553"/>
    </source>
</evidence>
<evidence type="ECO:0000259" key="16">
    <source>
        <dbReference type="PROSITE" id="PS50011"/>
    </source>
</evidence>
<sequence>MDDSSSGRTSLADSSSLAASSLRSGGSSSQNIANDGYIHVYNFLKDDYDRFAPTLLAEEISCMMCRQMEILPAAQLLFGIREHSSSGSSNSSSSNNNNSHSSSSNNNSANCNKWQLAGEHLSCNVRYCFRMRFRVPELDRQLSEIDANCHTYLYHQMRYDMLHEQIQEIRYPDHKDKVMGLAVMDMLIDKEERQLAAQAVEKAYKTYLPRSLWRAHRIFVRAKIRSTFRQLSVNQPAVDSLKWHYVHQICHLAPTYLTEQFKATVEYFPNESTTEPPSLSSGIGSSSHSISHSTRTSTTTLVTGSNTTLSTTVTAHHPRNDSSSNGNGSQSAASQQQHHRHQNHQHAQRRVLQQQMPNTIPVYVRLWFHDSAEPGLKVARVTSEATLKWSLVAVVEDIFSLYKESEQLVRMEIVGFPKGYHMRFETEHEMKSFISYLGIYIRLTVKWMQDLCPSYKTPSLEELDRLCCHGPIGGGYSFMKLHENGDKCGSYIVRQCDREYNTYYIDINTRIVARNSDHERCQTETFKIVRKEKHWKLAYNGDEHTFDQLPELAQFIRTDSNDRIRIPPSKYDKPPLLLLCLPKNLKTKKTEMELSEGELQRRNAQIFNPKTDLQWYRDSINHSDDDKVFTMRGDWIQQGSFKDVPVTMKMLKYDANFQEFTQLAHTWSLIQSPQFIKLYGLTLSVPYTMVMEYSKYGPLNKFLLAHRDLSMYCLLDVMHGLVRGMHYLEDNKIIHSYIRCANLYVTKYEPEKYVLDAKISDPGYPRPYKQSDSAWIPIKYYNHLEAAKQDSSTQLWAFATTIYEIFSRAQCAPDRMKQRDLIRNRSIDGGILKPLHQRLCPTEMYNTIMDGWSDDPEKRFSHHDIFTRLNAIKTRLQRNYDVPETEAESLEFAEDGDYQGEFMVMNNGHGQMANGRHESECEMDEATARNLFSGPGEFFSHSHDLPLVMQLSDCKVIYREKHKIGQGHYGTVYRGELEYHDKERPTEQVAIKKLKTVQVTNDFIREIDIMRKLDHPNVVKFKYWAEKSLSIIMEYFEYGSFIVYLSSRKPSLTNARLLAFALDIACGMNYLSGKGLIHRDLAARNILVDRSCVKISDFGLAQFANADGYYYGISQRDIPIKWYSPEAIETCKFSSYSDVWSYGVTLFEMFSRGEIPNLLPGQELTQEDFLNRLRRGERLPKPELCTDFVYNELMRPCWHETPKSRPTFYQIIQIIQSEIGDNVGNLEQQQQQQPQPQQQQLQQQHHRGGLEDE</sequence>
<dbReference type="FunFam" id="1.10.510.10:FF:001512">
    <property type="entry name" value="Receptor tyrosine-protein kinase erbB-2"/>
    <property type="match status" value="1"/>
</dbReference>
<dbReference type="InterPro" id="IPR000299">
    <property type="entry name" value="FERM_domain"/>
</dbReference>
<keyword evidence="3" id="KW-0597">Phosphoprotein</keyword>
<evidence type="ECO:0000256" key="13">
    <source>
        <dbReference type="ARBA" id="ARBA00051245"/>
    </source>
</evidence>
<dbReference type="InterPro" id="IPR017441">
    <property type="entry name" value="Protein_kinase_ATP_BS"/>
</dbReference>
<evidence type="ECO:0000259" key="17">
    <source>
        <dbReference type="PROSITE" id="PS50057"/>
    </source>
</evidence>
<dbReference type="GO" id="GO:0048468">
    <property type="term" value="P:cell development"/>
    <property type="evidence" value="ECO:0007669"/>
    <property type="project" value="UniProtKB-ARBA"/>
</dbReference>
<organism evidence="18 19">
    <name type="scientific">Drosophila albomicans</name>
    <name type="common">Fruit fly</name>
    <dbReference type="NCBI Taxonomy" id="7291"/>
    <lineage>
        <taxon>Eukaryota</taxon>
        <taxon>Metazoa</taxon>
        <taxon>Ecdysozoa</taxon>
        <taxon>Arthropoda</taxon>
        <taxon>Hexapoda</taxon>
        <taxon>Insecta</taxon>
        <taxon>Pterygota</taxon>
        <taxon>Neoptera</taxon>
        <taxon>Endopterygota</taxon>
        <taxon>Diptera</taxon>
        <taxon>Brachycera</taxon>
        <taxon>Muscomorpha</taxon>
        <taxon>Ephydroidea</taxon>
        <taxon>Drosophilidae</taxon>
        <taxon>Drosophila</taxon>
    </lineage>
</organism>
<comment type="subcellular location">
    <subcellularLocation>
        <location evidence="1">Endomembrane system</location>
    </subcellularLocation>
</comment>
<evidence type="ECO:0000256" key="10">
    <source>
        <dbReference type="ARBA" id="ARBA00023136"/>
    </source>
</evidence>
<keyword evidence="7 19" id="KW-0418">Kinase</keyword>
<dbReference type="PANTHER" id="PTHR45807:SF7">
    <property type="entry name" value="TYROSINE-PROTEIN KINASE HOPSCOTCH"/>
    <property type="match status" value="1"/>
</dbReference>
<feature type="region of interest" description="Disordered" evidence="15">
    <location>
        <begin position="1226"/>
        <end position="1253"/>
    </location>
</feature>
<feature type="region of interest" description="Disordered" evidence="15">
    <location>
        <begin position="85"/>
        <end position="108"/>
    </location>
</feature>
<keyword evidence="6 14" id="KW-0547">Nucleotide-binding</keyword>
<dbReference type="GO" id="GO:0002009">
    <property type="term" value="P:morphogenesis of an epithelium"/>
    <property type="evidence" value="ECO:0007669"/>
    <property type="project" value="UniProtKB-ARBA"/>
</dbReference>
<dbReference type="InterPro" id="IPR001245">
    <property type="entry name" value="Ser-Thr/Tyr_kinase_cat_dom"/>
</dbReference>
<feature type="compositionally biased region" description="Basic residues" evidence="15">
    <location>
        <begin position="337"/>
        <end position="349"/>
    </location>
</feature>
<comment type="catalytic activity">
    <reaction evidence="13">
        <text>L-tyrosyl-[protein] + ATP = O-phospho-L-tyrosyl-[protein] + ADP + H(+)</text>
        <dbReference type="Rhea" id="RHEA:10596"/>
        <dbReference type="Rhea" id="RHEA-COMP:10136"/>
        <dbReference type="Rhea" id="RHEA-COMP:20101"/>
        <dbReference type="ChEBI" id="CHEBI:15378"/>
        <dbReference type="ChEBI" id="CHEBI:30616"/>
        <dbReference type="ChEBI" id="CHEBI:46858"/>
        <dbReference type="ChEBI" id="CHEBI:61978"/>
        <dbReference type="ChEBI" id="CHEBI:456216"/>
        <dbReference type="EC" id="2.7.10.2"/>
    </reaction>
</comment>
<evidence type="ECO:0000256" key="7">
    <source>
        <dbReference type="ARBA" id="ARBA00022777"/>
    </source>
</evidence>
<dbReference type="GO" id="GO:0051130">
    <property type="term" value="P:positive regulation of cellular component organization"/>
    <property type="evidence" value="ECO:0007669"/>
    <property type="project" value="UniProtKB-ARBA"/>
</dbReference>
<evidence type="ECO:0000256" key="8">
    <source>
        <dbReference type="ARBA" id="ARBA00022840"/>
    </source>
</evidence>
<dbReference type="SMART" id="SM00219">
    <property type="entry name" value="TyrKc"/>
    <property type="match status" value="1"/>
</dbReference>
<dbReference type="PROSITE" id="PS50011">
    <property type="entry name" value="PROTEIN_KINASE_DOM"/>
    <property type="match status" value="2"/>
</dbReference>
<dbReference type="GO" id="GO:0030182">
    <property type="term" value="P:neuron differentiation"/>
    <property type="evidence" value="ECO:0007669"/>
    <property type="project" value="UniProtKB-ARBA"/>
</dbReference>
<dbReference type="InterPro" id="IPR008266">
    <property type="entry name" value="Tyr_kinase_AS"/>
</dbReference>
<evidence type="ECO:0000256" key="1">
    <source>
        <dbReference type="ARBA" id="ARBA00004308"/>
    </source>
</evidence>
<dbReference type="Pfam" id="PF21990">
    <property type="entry name" value="SH2_1"/>
    <property type="match status" value="1"/>
</dbReference>
<dbReference type="EC" id="2.7.10.2" evidence="2"/>
<dbReference type="GO" id="GO:0005829">
    <property type="term" value="C:cytosol"/>
    <property type="evidence" value="ECO:0007669"/>
    <property type="project" value="TreeGrafter"/>
</dbReference>
<feature type="domain" description="Protein kinase" evidence="16">
    <location>
        <begin position="614"/>
        <end position="872"/>
    </location>
</feature>
<dbReference type="InterPro" id="IPR011009">
    <property type="entry name" value="Kinase-like_dom_sf"/>
</dbReference>
<comment type="catalytic activity">
    <reaction evidence="12">
        <text>L-tyrosyl-[protein] + ATP = O-phospho-L-tyrosyl-[protein] + ADP + H(+)</text>
        <dbReference type="Rhea" id="RHEA:10596"/>
        <dbReference type="Rhea" id="RHEA-COMP:10136"/>
        <dbReference type="Rhea" id="RHEA-COMP:20101"/>
        <dbReference type="ChEBI" id="CHEBI:15378"/>
        <dbReference type="ChEBI" id="CHEBI:30616"/>
        <dbReference type="ChEBI" id="CHEBI:46858"/>
        <dbReference type="ChEBI" id="CHEBI:61978"/>
        <dbReference type="ChEBI" id="CHEBI:456216"/>
        <dbReference type="EC" id="2.7.10.1"/>
    </reaction>
</comment>
<dbReference type="PANTHER" id="PTHR45807">
    <property type="entry name" value="TYROSINE-PROTEIN KINASE HOPSCOTCH"/>
    <property type="match status" value="1"/>
</dbReference>
<evidence type="ECO:0000256" key="11">
    <source>
        <dbReference type="ARBA" id="ARBA00023137"/>
    </source>
</evidence>
<dbReference type="PRINTS" id="PR00109">
    <property type="entry name" value="TYRKINASE"/>
</dbReference>
<evidence type="ECO:0000256" key="12">
    <source>
        <dbReference type="ARBA" id="ARBA00051243"/>
    </source>
</evidence>
<dbReference type="GO" id="GO:0012505">
    <property type="term" value="C:endomembrane system"/>
    <property type="evidence" value="ECO:0007669"/>
    <property type="project" value="UniProtKB-SubCell"/>
</dbReference>
<dbReference type="GO" id="GO:0005524">
    <property type="term" value="F:ATP binding"/>
    <property type="evidence" value="ECO:0007669"/>
    <property type="project" value="UniProtKB-UniRule"/>
</dbReference>
<evidence type="ECO:0000256" key="9">
    <source>
        <dbReference type="ARBA" id="ARBA00022999"/>
    </source>
</evidence>
<dbReference type="InterPro" id="IPR036860">
    <property type="entry name" value="SH2_dom_sf"/>
</dbReference>
<evidence type="ECO:0000256" key="15">
    <source>
        <dbReference type="SAM" id="MobiDB-lite"/>
    </source>
</evidence>
<feature type="domain" description="FERM" evidence="17">
    <location>
        <begin position="36"/>
        <end position="448"/>
    </location>
</feature>
<dbReference type="CTD" id="32080"/>
<dbReference type="PROSITE" id="PS50057">
    <property type="entry name" value="FERM_3"/>
    <property type="match status" value="1"/>
</dbReference>
<evidence type="ECO:0000256" key="2">
    <source>
        <dbReference type="ARBA" id="ARBA00011903"/>
    </source>
</evidence>
<keyword evidence="11" id="KW-0829">Tyrosine-protein kinase</keyword>
<dbReference type="GO" id="GO:0004714">
    <property type="term" value="F:transmembrane receptor protein tyrosine kinase activity"/>
    <property type="evidence" value="ECO:0007669"/>
    <property type="project" value="UniProtKB-EC"/>
</dbReference>
<dbReference type="OrthoDB" id="1915767at2759"/>
<dbReference type="Gene3D" id="1.10.510.10">
    <property type="entry name" value="Transferase(Phosphotransferase) domain 1"/>
    <property type="match status" value="2"/>
</dbReference>
<dbReference type="GO" id="GO:0019221">
    <property type="term" value="P:cytokine-mediated signaling pathway"/>
    <property type="evidence" value="ECO:0007669"/>
    <property type="project" value="TreeGrafter"/>
</dbReference>
<dbReference type="InterPro" id="IPR000719">
    <property type="entry name" value="Prot_kinase_dom"/>
</dbReference>
<feature type="binding site" evidence="14">
    <location>
        <position position="993"/>
    </location>
    <ligand>
        <name>ATP</name>
        <dbReference type="ChEBI" id="CHEBI:30616"/>
    </ligand>
</feature>
<gene>
    <name evidence="19" type="primary">LOC117569455</name>
</gene>
<feature type="domain" description="Protein kinase" evidence="16">
    <location>
        <begin position="958"/>
        <end position="1219"/>
    </location>
</feature>
<dbReference type="GO" id="GO:0050793">
    <property type="term" value="P:regulation of developmental process"/>
    <property type="evidence" value="ECO:0007669"/>
    <property type="project" value="UniProtKB-ARBA"/>
</dbReference>
<evidence type="ECO:0000256" key="5">
    <source>
        <dbReference type="ARBA" id="ARBA00022737"/>
    </source>
</evidence>
<dbReference type="InterPro" id="IPR041046">
    <property type="entry name" value="FERM_F2"/>
</dbReference>
<keyword evidence="18" id="KW-1185">Reference proteome</keyword>
<reference evidence="19" key="1">
    <citation type="submission" date="2025-08" db="UniProtKB">
        <authorList>
            <consortium name="RefSeq"/>
        </authorList>
    </citation>
    <scope>IDENTIFICATION</scope>
    <source>
        <strain evidence="19">15112-1751.03</strain>
        <tissue evidence="19">Whole Adult</tissue>
    </source>
</reference>
<dbReference type="Proteomes" id="UP000515160">
    <property type="component" value="Chromosome X"/>
</dbReference>
<dbReference type="GO" id="GO:0007259">
    <property type="term" value="P:cell surface receptor signaling pathway via JAK-STAT"/>
    <property type="evidence" value="ECO:0007669"/>
    <property type="project" value="TreeGrafter"/>
</dbReference>
<dbReference type="GO" id="GO:0035556">
    <property type="term" value="P:intracellular signal transduction"/>
    <property type="evidence" value="ECO:0007669"/>
    <property type="project" value="TreeGrafter"/>
</dbReference>
<feature type="compositionally biased region" description="Low complexity" evidence="15">
    <location>
        <begin position="278"/>
        <end position="314"/>
    </location>
</feature>
<evidence type="ECO:0000256" key="4">
    <source>
        <dbReference type="ARBA" id="ARBA00022679"/>
    </source>
</evidence>
<feature type="compositionally biased region" description="Low complexity" evidence="15">
    <location>
        <begin position="322"/>
        <end position="336"/>
    </location>
</feature>
<dbReference type="PROSITE" id="PS00109">
    <property type="entry name" value="PROTEIN_KINASE_TYR"/>
    <property type="match status" value="1"/>
</dbReference>
<feature type="region of interest" description="Disordered" evidence="15">
    <location>
        <begin position="270"/>
        <end position="350"/>
    </location>
</feature>
<evidence type="ECO:0000256" key="14">
    <source>
        <dbReference type="PROSITE-ProRule" id="PRU10141"/>
    </source>
</evidence>
<name>A0A6P8WXY0_DROAB</name>
<proteinExistence type="predicted"/>
<dbReference type="SUPFAM" id="SSF56112">
    <property type="entry name" value="Protein kinase-like (PK-like)"/>
    <property type="match status" value="2"/>
</dbReference>
<dbReference type="InterPro" id="IPR019749">
    <property type="entry name" value="Band_41_domain"/>
</dbReference>
<protein>
    <recommendedName>
        <fullName evidence="2">non-specific protein-tyrosine kinase</fullName>
        <ecNumber evidence="2">2.7.10.2</ecNumber>
    </recommendedName>
</protein>
<dbReference type="GeneID" id="117569455"/>